<reference evidence="1 2" key="1">
    <citation type="submission" date="2016-12" db="EMBL/GenBank/DDBJ databases">
        <title>Trade-off between light-utilization and light-protection in marine flavobacteria.</title>
        <authorList>
            <person name="Kumagai Y."/>
            <person name="Yoshizawa S."/>
            <person name="Kogure K."/>
            <person name="Iwasaki W."/>
        </authorList>
    </citation>
    <scope>NUCLEOTIDE SEQUENCE [LARGE SCALE GENOMIC DNA]</scope>
    <source>
        <strain evidence="1 2">NBRC 108759</strain>
    </source>
</reference>
<organism evidence="1 2">
    <name type="scientific">Polaribacter porphyrae</name>
    <dbReference type="NCBI Taxonomy" id="1137780"/>
    <lineage>
        <taxon>Bacteria</taxon>
        <taxon>Pseudomonadati</taxon>
        <taxon>Bacteroidota</taxon>
        <taxon>Flavobacteriia</taxon>
        <taxon>Flavobacteriales</taxon>
        <taxon>Flavobacteriaceae</taxon>
    </lineage>
</organism>
<dbReference type="EMBL" id="MSCN01000001">
    <property type="protein sequence ID" value="PQJ80785.1"/>
    <property type="molecule type" value="Genomic_DNA"/>
</dbReference>
<dbReference type="OrthoDB" id="7342920at2"/>
<dbReference type="Proteomes" id="UP000238882">
    <property type="component" value="Unassembled WGS sequence"/>
</dbReference>
<keyword evidence="2" id="KW-1185">Reference proteome</keyword>
<comment type="caution">
    <text evidence="1">The sequence shown here is derived from an EMBL/GenBank/DDBJ whole genome shotgun (WGS) entry which is preliminary data.</text>
</comment>
<dbReference type="AlphaFoldDB" id="A0A2S7WT51"/>
<gene>
    <name evidence="1" type="ORF">BTO18_17105</name>
</gene>
<proteinExistence type="predicted"/>
<sequence>MKNSALLLVAIVGFLGMSFTIQETIWLDENLNTTTQSQAKYYKLGKKLEGNVAIFYKNRTVYRKLFYNKGKLNGKFSEYYKTGELREVGKYKNGLREGNWKEYYKSGKIKKRGKYSRGVKVGIWKIFYKNVY</sequence>
<evidence type="ECO:0000313" key="1">
    <source>
        <dbReference type="EMBL" id="PQJ80785.1"/>
    </source>
</evidence>
<evidence type="ECO:0000313" key="2">
    <source>
        <dbReference type="Proteomes" id="UP000238882"/>
    </source>
</evidence>
<dbReference type="Gene3D" id="2.20.110.10">
    <property type="entry name" value="Histone H3 K4-specific methyltransferase SET7/9 N-terminal domain"/>
    <property type="match status" value="2"/>
</dbReference>
<name>A0A2S7WT51_9FLAO</name>
<protein>
    <recommendedName>
        <fullName evidence="3">Membrane-binding protein</fullName>
    </recommendedName>
</protein>
<accession>A0A2S7WT51</accession>
<dbReference type="RefSeq" id="WP_105017392.1">
    <property type="nucleotide sequence ID" value="NZ_MSCN01000001.1"/>
</dbReference>
<evidence type="ECO:0008006" key="3">
    <source>
        <dbReference type="Google" id="ProtNLM"/>
    </source>
</evidence>
<dbReference type="SUPFAM" id="SSF82185">
    <property type="entry name" value="Histone H3 K4-specific methyltransferase SET7/9 N-terminal domain"/>
    <property type="match status" value="1"/>
</dbReference>